<evidence type="ECO:0000256" key="1">
    <source>
        <dbReference type="SAM" id="MobiDB-lite"/>
    </source>
</evidence>
<dbReference type="Proteomes" id="UP000663880">
    <property type="component" value="Unassembled WGS sequence"/>
</dbReference>
<organism evidence="3 4">
    <name type="scientific">Pieris macdunnoughi</name>
    <dbReference type="NCBI Taxonomy" id="345717"/>
    <lineage>
        <taxon>Eukaryota</taxon>
        <taxon>Metazoa</taxon>
        <taxon>Ecdysozoa</taxon>
        <taxon>Arthropoda</taxon>
        <taxon>Hexapoda</taxon>
        <taxon>Insecta</taxon>
        <taxon>Pterygota</taxon>
        <taxon>Neoptera</taxon>
        <taxon>Endopterygota</taxon>
        <taxon>Lepidoptera</taxon>
        <taxon>Glossata</taxon>
        <taxon>Ditrysia</taxon>
        <taxon>Papilionoidea</taxon>
        <taxon>Pieridae</taxon>
        <taxon>Pierinae</taxon>
        <taxon>Pieris</taxon>
    </lineage>
</organism>
<dbReference type="PANTHER" id="PTHR45733">
    <property type="entry name" value="FORMIN-J"/>
    <property type="match status" value="1"/>
</dbReference>
<dbReference type="Pfam" id="PF16043">
    <property type="entry name" value="DUF4795"/>
    <property type="match status" value="1"/>
</dbReference>
<dbReference type="InterPro" id="IPR051144">
    <property type="entry name" value="Formin_homology_domain"/>
</dbReference>
<evidence type="ECO:0000259" key="2">
    <source>
        <dbReference type="Pfam" id="PF16043"/>
    </source>
</evidence>
<proteinExistence type="predicted"/>
<name>A0A821QTB5_9NEOP</name>
<dbReference type="OrthoDB" id="7489536at2759"/>
<dbReference type="AlphaFoldDB" id="A0A821QTB5"/>
<feature type="compositionally biased region" description="Pro residues" evidence="1">
    <location>
        <begin position="941"/>
        <end position="952"/>
    </location>
</feature>
<gene>
    <name evidence="3" type="ORF">PMACD_LOCUS5388</name>
</gene>
<reference evidence="3" key="1">
    <citation type="submission" date="2021-02" db="EMBL/GenBank/DDBJ databases">
        <authorList>
            <person name="Steward A R."/>
        </authorList>
    </citation>
    <scope>NUCLEOTIDE SEQUENCE</scope>
</reference>
<dbReference type="InterPro" id="IPR032013">
    <property type="entry name" value="DUF4795"/>
</dbReference>
<comment type="caution">
    <text evidence="3">The sequence shown here is derived from an EMBL/GenBank/DDBJ whole genome shotgun (WGS) entry which is preliminary data.</text>
</comment>
<feature type="compositionally biased region" description="Basic and acidic residues" evidence="1">
    <location>
        <begin position="97"/>
        <end position="433"/>
    </location>
</feature>
<feature type="compositionally biased region" description="Polar residues" evidence="1">
    <location>
        <begin position="626"/>
        <end position="641"/>
    </location>
</feature>
<feature type="region of interest" description="Disordered" evidence="1">
    <location>
        <begin position="932"/>
        <end position="963"/>
    </location>
</feature>
<feature type="domain" description="DUF4795" evidence="2">
    <location>
        <begin position="750"/>
        <end position="933"/>
    </location>
</feature>
<evidence type="ECO:0000313" key="4">
    <source>
        <dbReference type="Proteomes" id="UP000663880"/>
    </source>
</evidence>
<sequence length="1066" mass="119434">MSKRRGLDEPNMSDTGLLVTVEDLINQAMGPPSVNMINFKVMQAVLHILARQQRLLEQRVEIKIAEVSPPRHKLKKHSEVIEDSSESSSSPSPKRSGFKEEREPRKRERGQREMERAEKLAQRAREKEERAASRERDKAQRATSKEREKAEKAALKEREKAEKTAYKEREREEKASSKERERAAKAQLKAEREASKEKDKEERAASKEREKAEKAMSKAERAASKEREKEVRTASKERERAEKAQSKAERAASKEREKEERTASKERERAEKAQSKAERAASKEREKEERTASKEREKAEKEQSKAERAASKEREKEERAASKEREKEERTASKEREKAIKEQSKAERAASKEREKEEKLALKEKEKADKEQSKSERQAQRDLEKNEKQALKEQDKAEREQKKAEKLSRKEQEKAERAAQKEKERMENEENKSAKKGRKPSDSGISIKEVKRGKDSVLVVEKGPTTWSDAQGRGSIEVVTQSQFALLEAAVRDLRDMAAPQPLAMPDNEKLRSDLAKGQATLPDTMQAMQIDARVKAAESAIARMTGLLTQLAAAGELPEDLGQQMEEIQMERAADMRAEDLKARPSLARKSVIIAPSAKISEGSTRGAMLPRPSTAPAPRPSVSIMKQPSSRISTTTLDQGVSRDEMDDAVNRLREDLIKAMNLMTSRAGATADNALHTAKSASDKVDVATTLDARISTLHSLAVDYADQLNGFDAGLSTQMQSFREQMVQMRGDLQGGLTLLETVNNNAETAAVVELTSRYQELVTELESTLHSHRALTKLQTQLADELRSLVECVELLRDQKADKDEVADGLRDKADTSRLAGLLTETEFALARADLERRLAVCHDKFQRQDNVWMTAVKDLNKILDGKSEILDLLSCRDEVQKQLQLLHERLQVLAAVLGEPKAAAVKRQLAVGASCAACGTAALMSPRDATRGAPPRLPALRPPPAEAPSKEPCLKDWMPPDLPDDRHVCRRWCGGSHTMVTESTRREQATAVVTEGAPTKRYTGYGADGRLYKMEEELQPCVECNQIAEEKTEVPPLDIGAGDQNPQQEMVVNIHLTGLE</sequence>
<accession>A0A821QTB5</accession>
<protein>
    <recommendedName>
        <fullName evidence="2">DUF4795 domain-containing protein</fullName>
    </recommendedName>
</protein>
<feature type="region of interest" description="Disordered" evidence="1">
    <location>
        <begin position="70"/>
        <end position="455"/>
    </location>
</feature>
<evidence type="ECO:0000313" key="3">
    <source>
        <dbReference type="EMBL" id="CAF4831797.1"/>
    </source>
</evidence>
<dbReference type="EMBL" id="CAJOBZ010000010">
    <property type="protein sequence ID" value="CAF4831797.1"/>
    <property type="molecule type" value="Genomic_DNA"/>
</dbReference>
<keyword evidence="4" id="KW-1185">Reference proteome</keyword>
<feature type="region of interest" description="Disordered" evidence="1">
    <location>
        <begin position="604"/>
        <end position="644"/>
    </location>
</feature>